<protein>
    <submittedName>
        <fullName evidence="1">Uncharacterized protein</fullName>
    </submittedName>
</protein>
<accession>A0ACB9W5K4</accession>
<organism evidence="1 2">
    <name type="scientific">Chaenocephalus aceratus</name>
    <name type="common">Blackfin icefish</name>
    <name type="synonym">Chaenichthys aceratus</name>
    <dbReference type="NCBI Taxonomy" id="36190"/>
    <lineage>
        <taxon>Eukaryota</taxon>
        <taxon>Metazoa</taxon>
        <taxon>Chordata</taxon>
        <taxon>Craniata</taxon>
        <taxon>Vertebrata</taxon>
        <taxon>Euteleostomi</taxon>
        <taxon>Actinopterygii</taxon>
        <taxon>Neopterygii</taxon>
        <taxon>Teleostei</taxon>
        <taxon>Neoteleostei</taxon>
        <taxon>Acanthomorphata</taxon>
        <taxon>Eupercaria</taxon>
        <taxon>Perciformes</taxon>
        <taxon>Notothenioidei</taxon>
        <taxon>Channichthyidae</taxon>
        <taxon>Chaenocephalus</taxon>
    </lineage>
</organism>
<dbReference type="Proteomes" id="UP001057452">
    <property type="component" value="Chromosome 18"/>
</dbReference>
<dbReference type="EMBL" id="CM043802">
    <property type="protein sequence ID" value="KAI4808099.1"/>
    <property type="molecule type" value="Genomic_DNA"/>
</dbReference>
<comment type="caution">
    <text evidence="1">The sequence shown here is derived from an EMBL/GenBank/DDBJ whole genome shotgun (WGS) entry which is preliminary data.</text>
</comment>
<evidence type="ECO:0000313" key="2">
    <source>
        <dbReference type="Proteomes" id="UP001057452"/>
    </source>
</evidence>
<name>A0ACB9W5K4_CHAAC</name>
<gene>
    <name evidence="1" type="ORF">KUCAC02_000170</name>
</gene>
<evidence type="ECO:0000313" key="1">
    <source>
        <dbReference type="EMBL" id="KAI4808099.1"/>
    </source>
</evidence>
<keyword evidence="2" id="KW-1185">Reference proteome</keyword>
<proteinExistence type="predicted"/>
<reference evidence="1" key="1">
    <citation type="submission" date="2022-05" db="EMBL/GenBank/DDBJ databases">
        <title>Chromosome-level genome of Chaenocephalus aceratus.</title>
        <authorList>
            <person name="Park H."/>
        </authorList>
    </citation>
    <scope>NUCLEOTIDE SEQUENCE</scope>
    <source>
        <strain evidence="1">KU_202001</strain>
    </source>
</reference>
<sequence length="904" mass="98725">MRTPRARDSLFPNITKMEPRFRKRDGIVSLSDTLEATKVKKSNKDRPWIRPLSLEEVMDKARTAITQHRGDPSNRRHLLGFFEIQFGLFRGQTFRWVVENSLGYAAYLVAAMKRDPTGGCKDSKEHALSKGMFKEYIELFPSGRIAIAMKEEQYAANAPQHTPPAQVTPPAQHLTTTEHAALTQQAGTSQHASTSSLRSLLVGQNVPNQRSLTNAVKRLVSPSKTKPSLVHARARPTPHLIQLPVSFEAAKAPASALTHPAVSSEVNDSTLLAEAVQFEEENPAGMFSRRCRSQEQQILKQGIPAPDAPMAGPEKLLLAKQKGTSLFPGSLAEPHAFVLPPNTAGEAKLQKRSQPVAISQPGTSKTRLKVEVRVDTRTMAEEASVVEEGLPPSQTPLVSVSFERNVNWKQKYLEAEPKALGITQIGLSLFQIISTVLFMSKGLSDTPTGIPVIILSLLVLIAGSLTIAAQNLHLPTLRACLGMQIVAVLASITNMIFALVKMNHLPYICWQYYYDQTSTSRDYCHNIESTISHFSSVCVVINVALVTISITVAAYCCKVTNCCSRALKMITQIGLSLFQIISTVLFMSKGLRDTPTGIPVIILSLLVLIAGSLTVAAQNLHLPTPGTSKTRLKVEVRVDTRTMAEEASVVEEGLPPSQTPLVSVSFERNVNWKQKYLEAEPKALGPGTSKTRLKVEVRVDTRTMAEEASVVEEGLPPSQTPLVSVSFERNVNWKQKYLEAEPNALGITQIGLSLFQIISTVLFMSKGLSDTPTGIPVIILSLLVLIAGSLTVAAQNLHLPTLRACLGMQIVAVPVSITNMIFALVKMNDTPCRRYYYDQSSTSRDYCHNIESTISHFSSECVVINVALVTISITVAAYCCKVTNCCSPAPKMPVITVQAPPAQL</sequence>